<protein>
    <submittedName>
        <fullName evidence="1">Uncharacterized protein</fullName>
    </submittedName>
</protein>
<dbReference type="RefSeq" id="WP_096569650.1">
    <property type="nucleotide sequence ID" value="NZ_BJCE01000323.1"/>
</dbReference>
<reference evidence="2" key="1">
    <citation type="submission" date="2019-02" db="EMBL/GenBank/DDBJ databases">
        <title>Draft genome sequence of Sphaerospermopsis reniformis NIES-1949.</title>
        <authorList>
            <person name="Yamaguchi H."/>
            <person name="Suzuki S."/>
            <person name="Kawachi M."/>
        </authorList>
    </citation>
    <scope>NUCLEOTIDE SEQUENCE [LARGE SCALE GENOMIC DNA]</scope>
    <source>
        <strain evidence="2">NIES-1949</strain>
    </source>
</reference>
<organism evidence="1 2">
    <name type="scientific">Sphaerospermopsis reniformis</name>
    <dbReference type="NCBI Taxonomy" id="531300"/>
    <lineage>
        <taxon>Bacteria</taxon>
        <taxon>Bacillati</taxon>
        <taxon>Cyanobacteriota</taxon>
        <taxon>Cyanophyceae</taxon>
        <taxon>Nostocales</taxon>
        <taxon>Aphanizomenonaceae</taxon>
        <taxon>Sphaerospermopsis</taxon>
    </lineage>
</organism>
<dbReference type="AlphaFoldDB" id="A0A480A4H9"/>
<sequence length="86" mass="9912">MPQTLLNEIINQLNSLEQDELQQLNQIIHIYLTDKAQADQTTKFYQALLNSGLVKEIKQPIPQPQERTLIQVQGKPVSQTIIEERC</sequence>
<dbReference type="EMBL" id="BJCE01000323">
    <property type="protein sequence ID" value="GCL39807.1"/>
    <property type="molecule type" value="Genomic_DNA"/>
</dbReference>
<comment type="caution">
    <text evidence="1">The sequence shown here is derived from an EMBL/GenBank/DDBJ whole genome shotgun (WGS) entry which is preliminary data.</text>
</comment>
<dbReference type="Proteomes" id="UP000300142">
    <property type="component" value="Unassembled WGS sequence"/>
</dbReference>
<keyword evidence="2" id="KW-1185">Reference proteome</keyword>
<accession>A0A480A4H9</accession>
<evidence type="ECO:0000313" key="2">
    <source>
        <dbReference type="Proteomes" id="UP000300142"/>
    </source>
</evidence>
<evidence type="ECO:0000313" key="1">
    <source>
        <dbReference type="EMBL" id="GCL39807.1"/>
    </source>
</evidence>
<gene>
    <name evidence="1" type="ORF">SR1949_49370</name>
</gene>
<name>A0A480A4H9_9CYAN</name>
<proteinExistence type="predicted"/>